<feature type="transmembrane region" description="Helical" evidence="5">
    <location>
        <begin position="77"/>
        <end position="96"/>
    </location>
</feature>
<evidence type="ECO:0000313" key="8">
    <source>
        <dbReference type="Proteomes" id="UP000002964"/>
    </source>
</evidence>
<dbReference type="FunFam" id="3.30.70.270:FF:000001">
    <property type="entry name" value="Diguanylate cyclase domain protein"/>
    <property type="match status" value="1"/>
</dbReference>
<comment type="catalytic activity">
    <reaction evidence="3">
        <text>2 GTP = 3',3'-c-di-GMP + 2 diphosphate</text>
        <dbReference type="Rhea" id="RHEA:24898"/>
        <dbReference type="ChEBI" id="CHEBI:33019"/>
        <dbReference type="ChEBI" id="CHEBI:37565"/>
        <dbReference type="ChEBI" id="CHEBI:58805"/>
        <dbReference type="EC" id="2.7.7.65"/>
    </reaction>
</comment>
<feature type="domain" description="GGDEF" evidence="6">
    <location>
        <begin position="206"/>
        <end position="341"/>
    </location>
</feature>
<name>H8YXK3_9GAMM</name>
<keyword evidence="5" id="KW-0812">Transmembrane</keyword>
<evidence type="ECO:0000313" key="7">
    <source>
        <dbReference type="EMBL" id="EIC23179.1"/>
    </source>
</evidence>
<keyword evidence="5" id="KW-0472">Membrane</keyword>
<dbReference type="AlphaFoldDB" id="H8YXK3"/>
<proteinExistence type="predicted"/>
<evidence type="ECO:0000256" key="3">
    <source>
        <dbReference type="ARBA" id="ARBA00034247"/>
    </source>
</evidence>
<dbReference type="OrthoDB" id="9803824at2"/>
<evidence type="ECO:0000256" key="1">
    <source>
        <dbReference type="ARBA" id="ARBA00001946"/>
    </source>
</evidence>
<reference evidence="8" key="1">
    <citation type="submission" date="2011-06" db="EMBL/GenBank/DDBJ databases">
        <authorList>
            <consortium name="US DOE Joint Genome Institute (JGI-PGF)"/>
            <person name="Lucas S."/>
            <person name="Han J."/>
            <person name="Lapidus A."/>
            <person name="Cheng J.-F."/>
            <person name="Goodwin L."/>
            <person name="Pitluck S."/>
            <person name="Peters L."/>
            <person name="Land M.L."/>
            <person name="Hauser L."/>
            <person name="Vogl K."/>
            <person name="Liu Z."/>
            <person name="Overmann J."/>
            <person name="Frigaard N.-U."/>
            <person name="Bryant D.A."/>
            <person name="Woyke T.J."/>
        </authorList>
    </citation>
    <scope>NUCLEOTIDE SEQUENCE [LARGE SCALE GENOMIC DNA]</scope>
    <source>
        <strain evidence="8">970</strain>
    </source>
</reference>
<dbReference type="GO" id="GO:0052621">
    <property type="term" value="F:diguanylate cyclase activity"/>
    <property type="evidence" value="ECO:0007669"/>
    <property type="project" value="UniProtKB-EC"/>
</dbReference>
<dbReference type="PANTHER" id="PTHR45138">
    <property type="entry name" value="REGULATORY COMPONENTS OF SENSORY TRANSDUCTION SYSTEM"/>
    <property type="match status" value="1"/>
</dbReference>
<dbReference type="Pfam" id="PF00990">
    <property type="entry name" value="GGDEF"/>
    <property type="match status" value="1"/>
</dbReference>
<dbReference type="Pfam" id="PF07695">
    <property type="entry name" value="7TMR-DISM_7TM"/>
    <property type="match status" value="1"/>
</dbReference>
<protein>
    <recommendedName>
        <fullName evidence="2">diguanylate cyclase</fullName>
        <ecNumber evidence="2">2.7.7.65</ecNumber>
    </recommendedName>
</protein>
<gene>
    <name evidence="7" type="ORF">Thi970DRAFT_00833</name>
</gene>
<dbReference type="InterPro" id="IPR011623">
    <property type="entry name" value="7TMR_DISM_rcpt_extracell_dom1"/>
</dbReference>
<dbReference type="InterPro" id="IPR000160">
    <property type="entry name" value="GGDEF_dom"/>
</dbReference>
<dbReference type="GO" id="GO:1902201">
    <property type="term" value="P:negative regulation of bacterial-type flagellum-dependent cell motility"/>
    <property type="evidence" value="ECO:0007669"/>
    <property type="project" value="TreeGrafter"/>
</dbReference>
<feature type="coiled-coil region" evidence="4">
    <location>
        <begin position="129"/>
        <end position="178"/>
    </location>
</feature>
<dbReference type="EC" id="2.7.7.65" evidence="2"/>
<evidence type="ECO:0000256" key="5">
    <source>
        <dbReference type="SAM" id="Phobius"/>
    </source>
</evidence>
<dbReference type="PROSITE" id="PS50887">
    <property type="entry name" value="GGDEF"/>
    <property type="match status" value="1"/>
</dbReference>
<dbReference type="InterPro" id="IPR043128">
    <property type="entry name" value="Rev_trsase/Diguanyl_cyclase"/>
</dbReference>
<evidence type="ECO:0000256" key="4">
    <source>
        <dbReference type="SAM" id="Coils"/>
    </source>
</evidence>
<dbReference type="Gene3D" id="3.30.70.270">
    <property type="match status" value="1"/>
</dbReference>
<dbReference type="PANTHER" id="PTHR45138:SF9">
    <property type="entry name" value="DIGUANYLATE CYCLASE DGCM-RELATED"/>
    <property type="match status" value="1"/>
</dbReference>
<dbReference type="EMBL" id="JH603168">
    <property type="protein sequence ID" value="EIC23179.1"/>
    <property type="molecule type" value="Genomic_DNA"/>
</dbReference>
<dbReference type="GO" id="GO:0005886">
    <property type="term" value="C:plasma membrane"/>
    <property type="evidence" value="ECO:0007669"/>
    <property type="project" value="TreeGrafter"/>
</dbReference>
<reference evidence="7 8" key="2">
    <citation type="submission" date="2011-11" db="EMBL/GenBank/DDBJ databases">
        <authorList>
            <consortium name="US DOE Joint Genome Institute"/>
            <person name="Lucas S."/>
            <person name="Han J."/>
            <person name="Lapidus A."/>
            <person name="Cheng J.-F."/>
            <person name="Goodwin L."/>
            <person name="Pitluck S."/>
            <person name="Peters L."/>
            <person name="Ovchinnikova G."/>
            <person name="Zhang X."/>
            <person name="Detter J.C."/>
            <person name="Han C."/>
            <person name="Tapia R."/>
            <person name="Land M."/>
            <person name="Hauser L."/>
            <person name="Kyrpides N."/>
            <person name="Ivanova N."/>
            <person name="Pagani I."/>
            <person name="Vogl K."/>
            <person name="Liu Z."/>
            <person name="Overmann J."/>
            <person name="Frigaard N.-U."/>
            <person name="Bryant D."/>
            <person name="Woyke T."/>
        </authorList>
    </citation>
    <scope>NUCLEOTIDE SEQUENCE [LARGE SCALE GENOMIC DNA]</scope>
    <source>
        <strain evidence="7 8">970</strain>
    </source>
</reference>
<keyword evidence="5" id="KW-1133">Transmembrane helix</keyword>
<dbReference type="SMART" id="SM00267">
    <property type="entry name" value="GGDEF"/>
    <property type="match status" value="1"/>
</dbReference>
<organism evidence="7 8">
    <name type="scientific">Thiorhodovibrio frisius</name>
    <dbReference type="NCBI Taxonomy" id="631362"/>
    <lineage>
        <taxon>Bacteria</taxon>
        <taxon>Pseudomonadati</taxon>
        <taxon>Pseudomonadota</taxon>
        <taxon>Gammaproteobacteria</taxon>
        <taxon>Chromatiales</taxon>
        <taxon>Chromatiaceae</taxon>
        <taxon>Thiorhodovibrio</taxon>
    </lineage>
</organism>
<feature type="transmembrane region" description="Helical" evidence="5">
    <location>
        <begin position="21"/>
        <end position="40"/>
    </location>
</feature>
<keyword evidence="8" id="KW-1185">Reference proteome</keyword>
<dbReference type="GO" id="GO:0043709">
    <property type="term" value="P:cell adhesion involved in single-species biofilm formation"/>
    <property type="evidence" value="ECO:0007669"/>
    <property type="project" value="TreeGrafter"/>
</dbReference>
<sequence length="341" mass="38625">MIFLILFTRRLLQTKINFPRIDKILIGFAIAALLLGITSFLDIHYYQYLAPLGLSVYLFLLFLGVYAKLKGITLSGYYLLSMALYFSGIILLALLLMDLIPYSLFARYLYISGSLAELTIFSLALAYRVKLLQNQKTGLQQQLIETERQAKARLEVKVAERTEALKQANEELERMAMKDGLTSLANRRFLDQRLREEWQRLKREQGFLAVVICDIDYFKRFNDHYGHQSGDTCIVKVARALQHGLQRPGDLAGRYGGEEFLMLLPNTDIQGAAITAERLRSAVEALAIKHAKSDVRYVTMSFGVAAAIPQEDCSAEHLVSLADEALYRAKDQGRNRVVVSE</sequence>
<feature type="transmembrane region" description="Helical" evidence="5">
    <location>
        <begin position="46"/>
        <end position="65"/>
    </location>
</feature>
<dbReference type="CDD" id="cd01949">
    <property type="entry name" value="GGDEF"/>
    <property type="match status" value="1"/>
</dbReference>
<evidence type="ECO:0000259" key="6">
    <source>
        <dbReference type="PROSITE" id="PS50887"/>
    </source>
</evidence>
<comment type="cofactor">
    <cofactor evidence="1">
        <name>Mg(2+)</name>
        <dbReference type="ChEBI" id="CHEBI:18420"/>
    </cofactor>
</comment>
<dbReference type="Proteomes" id="UP000002964">
    <property type="component" value="Unassembled WGS sequence"/>
</dbReference>
<feature type="transmembrane region" description="Helical" evidence="5">
    <location>
        <begin position="108"/>
        <end position="127"/>
    </location>
</feature>
<dbReference type="RefSeq" id="WP_009147264.1">
    <property type="nucleotide sequence ID" value="NZ_CP121471.1"/>
</dbReference>
<dbReference type="HOGENOM" id="CLU_000445_11_2_6"/>
<keyword evidence="4" id="KW-0175">Coiled coil</keyword>
<dbReference type="SUPFAM" id="SSF55073">
    <property type="entry name" value="Nucleotide cyclase"/>
    <property type="match status" value="1"/>
</dbReference>
<dbReference type="InterPro" id="IPR050469">
    <property type="entry name" value="Diguanylate_Cyclase"/>
</dbReference>
<dbReference type="NCBIfam" id="TIGR00254">
    <property type="entry name" value="GGDEF"/>
    <property type="match status" value="1"/>
</dbReference>
<dbReference type="eggNOG" id="COG3706">
    <property type="taxonomic scope" value="Bacteria"/>
</dbReference>
<accession>H8YXK3</accession>
<dbReference type="InterPro" id="IPR029787">
    <property type="entry name" value="Nucleotide_cyclase"/>
</dbReference>
<dbReference type="STRING" id="631362.Thi970DRAFT_00833"/>
<evidence type="ECO:0000256" key="2">
    <source>
        <dbReference type="ARBA" id="ARBA00012528"/>
    </source>
</evidence>